<organism evidence="3 4">
    <name type="scientific">Symbiodinium pilosum</name>
    <name type="common">Dinoflagellate</name>
    <dbReference type="NCBI Taxonomy" id="2952"/>
    <lineage>
        <taxon>Eukaryota</taxon>
        <taxon>Sar</taxon>
        <taxon>Alveolata</taxon>
        <taxon>Dinophyceae</taxon>
        <taxon>Suessiales</taxon>
        <taxon>Symbiodiniaceae</taxon>
        <taxon>Symbiodinium</taxon>
    </lineage>
</organism>
<reference evidence="3" key="1">
    <citation type="submission" date="2021-02" db="EMBL/GenBank/DDBJ databases">
        <authorList>
            <person name="Dougan E. K."/>
            <person name="Rhodes N."/>
            <person name="Thang M."/>
            <person name="Chan C."/>
        </authorList>
    </citation>
    <scope>NUCLEOTIDE SEQUENCE</scope>
</reference>
<gene>
    <name evidence="3" type="primary">Ddx1</name>
    <name evidence="3" type="ORF">SPIL2461_LOCUS23023</name>
</gene>
<dbReference type="PANTHER" id="PTHR12381">
    <property type="entry name" value="HETEROGENEOUS NUCLEAR RIBONUCLEOPROTEIN U FAMILY MEMBER"/>
    <property type="match status" value="1"/>
</dbReference>
<dbReference type="InterPro" id="IPR001870">
    <property type="entry name" value="B30.2/SPRY"/>
</dbReference>
<dbReference type="InterPro" id="IPR013320">
    <property type="entry name" value="ConA-like_dom_sf"/>
</dbReference>
<dbReference type="InterPro" id="IPR003877">
    <property type="entry name" value="SPRY_dom"/>
</dbReference>
<accession>A0A812Y8V2</accession>
<dbReference type="Pfam" id="PF00622">
    <property type="entry name" value="SPRY"/>
    <property type="match status" value="1"/>
</dbReference>
<dbReference type="InterPro" id="IPR043136">
    <property type="entry name" value="B30.2/SPRY_sf"/>
</dbReference>
<evidence type="ECO:0000313" key="4">
    <source>
        <dbReference type="Proteomes" id="UP000649617"/>
    </source>
</evidence>
<dbReference type="PANTHER" id="PTHR12381:SF56">
    <property type="entry name" value="B30.2_SPRY DOMAIN-CONTAINING PROTEIN-RELATED"/>
    <property type="match status" value="1"/>
</dbReference>
<dbReference type="GO" id="GO:0003723">
    <property type="term" value="F:RNA binding"/>
    <property type="evidence" value="ECO:0007669"/>
    <property type="project" value="TreeGrafter"/>
</dbReference>
<evidence type="ECO:0000313" key="3">
    <source>
        <dbReference type="EMBL" id="CAE7777015.1"/>
    </source>
</evidence>
<dbReference type="SUPFAM" id="SSF49899">
    <property type="entry name" value="Concanavalin A-like lectins/glucanases"/>
    <property type="match status" value="1"/>
</dbReference>
<feature type="compositionally biased region" description="Basic and acidic residues" evidence="1">
    <location>
        <begin position="364"/>
        <end position="375"/>
    </location>
</feature>
<dbReference type="OrthoDB" id="433118at2759"/>
<dbReference type="InterPro" id="IPR036005">
    <property type="entry name" value="Creatinase/aminopeptidase-like"/>
</dbReference>
<feature type="region of interest" description="Disordered" evidence="1">
    <location>
        <begin position="338"/>
        <end position="375"/>
    </location>
</feature>
<dbReference type="EMBL" id="CAJNIZ010047848">
    <property type="protein sequence ID" value="CAE7777015.1"/>
    <property type="molecule type" value="Genomic_DNA"/>
</dbReference>
<dbReference type="AlphaFoldDB" id="A0A812Y8V2"/>
<dbReference type="SMART" id="SM00449">
    <property type="entry name" value="SPRY"/>
    <property type="match status" value="1"/>
</dbReference>
<dbReference type="Gene3D" id="2.60.120.920">
    <property type="match status" value="1"/>
</dbReference>
<dbReference type="GO" id="GO:0000380">
    <property type="term" value="P:alternative mRNA splicing, via spliceosome"/>
    <property type="evidence" value="ECO:0007669"/>
    <property type="project" value="TreeGrafter"/>
</dbReference>
<name>A0A812Y8V2_SYMPI</name>
<evidence type="ECO:0000256" key="1">
    <source>
        <dbReference type="SAM" id="MobiDB-lite"/>
    </source>
</evidence>
<dbReference type="GO" id="GO:0005634">
    <property type="term" value="C:nucleus"/>
    <property type="evidence" value="ECO:0007669"/>
    <property type="project" value="TreeGrafter"/>
</dbReference>
<dbReference type="Proteomes" id="UP000649617">
    <property type="component" value="Unassembled WGS sequence"/>
</dbReference>
<dbReference type="PROSITE" id="PS50188">
    <property type="entry name" value="B302_SPRY"/>
    <property type="match status" value="1"/>
</dbReference>
<comment type="caution">
    <text evidence="3">The sequence shown here is derived from an EMBL/GenBank/DDBJ whole genome shotgun (WGS) entry which is preliminary data.</text>
</comment>
<dbReference type="Gene3D" id="3.90.230.10">
    <property type="entry name" value="Creatinase/methionine aminopeptidase superfamily"/>
    <property type="match status" value="1"/>
</dbReference>
<keyword evidence="4" id="KW-1185">Reference proteome</keyword>
<feature type="domain" description="B30.2/SPRY" evidence="2">
    <location>
        <begin position="1"/>
        <end position="169"/>
    </location>
</feature>
<evidence type="ECO:0000259" key="2">
    <source>
        <dbReference type="PROSITE" id="PS50188"/>
    </source>
</evidence>
<sequence length="600" mass="66103">MAPFAYLSKADADEGVEVAEDGLSAACSADDAWLGLRGRPGVLKGAYQFEVELKNDCLLRLGWAALEGRRALGTDERSFGFGGTGMKSNAGRFEKYGEMFEGMPGAVITCLLDRREPRRHTISYCLNGRNLGVAFRLPPWLAEVPLYPAVCGREDWQAECRFRDLRFPHGGYRDLDEACSQHVVTDDNSVDAASAAAAVFAAAPFVEERELRQLDVPDENLIELSSEGQMPIDGQELRSWLVQEYGISTADFHAEYSENKCMAVLAFPSHRVSRSMVNAPPPRMLVRLKPDFSDEAKAIVAVHRPYKGATTDAVARRLIAGALDGDTVITKDQLRQIRAKKSSAYDSKRKPPPAPPMPTLENQAPEKEAPPAKRPSLAERRQGLEEGLMVAVLDAIWPEDEGLDATTRNPSCFEYIKCFEIAHRSNFIVPDQDSKANPGGSRLLQGALRGLKPEQRMSVLDHFSCMRAVSKEVRASACPQESICQAGGGSGAKSFNIPEQDNSALRKVRNWIAVPACRQSPAFDIPVSEQYPDNQFPLGECVEYVGAHAFRTTSAEKRELERLASYDYEKIRKAGEVHRQVRKCAPEISQPGPAACDVDN</sequence>
<proteinExistence type="predicted"/>
<protein>
    <submittedName>
        <fullName evidence="3">Ddx1 protein</fullName>
    </submittedName>
</protein>